<sequence length="286" mass="33515">MSISYYQNQVNRIEKEITDLQKKVIAESKKEMDKSKQISTINRSITKNTSQSSLQSKYRQIQVYENEILNCKKRATDYQQKISTKTTELGRKKQDLRKAEENQLKKGNEKQLSFQKTLEKTINDQKKQLDLLLNKNYSSNNHLVEQERLNEKKYDFFISHASEDKDEIVRELAKALNESGFEVWYDEFQLKIGDSLRKKIDQGLINSKYGIVIVSPSFIKKNWTEYELNGMVAREMNGHKVILPIWHKVTKDEVLTFSPSLADKMALNTAFYSIEEIVMQLKELIN</sequence>
<dbReference type="InterPro" id="IPR035897">
    <property type="entry name" value="Toll_tir_struct_dom_sf"/>
</dbReference>
<name>A0AAV3F3N2_9FLAO</name>
<accession>A0AAV3F3N2</accession>
<dbReference type="Pfam" id="PF13676">
    <property type="entry name" value="TIR_2"/>
    <property type="match status" value="1"/>
</dbReference>
<dbReference type="AlphaFoldDB" id="A0AAV3F3N2"/>
<gene>
    <name evidence="3" type="ORF">HMPREF9715_01742</name>
</gene>
<organism evidence="3 4">
    <name type="scientific">Myroides odoratimimus CIP 101113</name>
    <dbReference type="NCBI Taxonomy" id="883154"/>
    <lineage>
        <taxon>Bacteria</taxon>
        <taxon>Pseudomonadati</taxon>
        <taxon>Bacteroidota</taxon>
        <taxon>Flavobacteriia</taxon>
        <taxon>Flavobacteriales</taxon>
        <taxon>Flavobacteriaceae</taxon>
        <taxon>Myroides</taxon>
    </lineage>
</organism>
<dbReference type="Proteomes" id="UP000004834">
    <property type="component" value="Unassembled WGS sequence"/>
</dbReference>
<dbReference type="EMBL" id="AGEE01000017">
    <property type="protein sequence ID" value="EHO12587.1"/>
    <property type="molecule type" value="Genomic_DNA"/>
</dbReference>
<comment type="caution">
    <text evidence="3">The sequence shown here is derived from an EMBL/GenBank/DDBJ whole genome shotgun (WGS) entry which is preliminary data.</text>
</comment>
<feature type="coiled-coil region" evidence="1">
    <location>
        <begin position="3"/>
        <end position="30"/>
    </location>
</feature>
<feature type="domain" description="TIR" evidence="2">
    <location>
        <begin position="152"/>
        <end position="285"/>
    </location>
</feature>
<evidence type="ECO:0000313" key="4">
    <source>
        <dbReference type="Proteomes" id="UP000004834"/>
    </source>
</evidence>
<proteinExistence type="predicted"/>
<protein>
    <recommendedName>
        <fullName evidence="2">TIR domain-containing protein</fullName>
    </recommendedName>
</protein>
<evidence type="ECO:0000259" key="2">
    <source>
        <dbReference type="PROSITE" id="PS50104"/>
    </source>
</evidence>
<evidence type="ECO:0000313" key="3">
    <source>
        <dbReference type="EMBL" id="EHO12587.1"/>
    </source>
</evidence>
<dbReference type="GO" id="GO:0007165">
    <property type="term" value="P:signal transduction"/>
    <property type="evidence" value="ECO:0007669"/>
    <property type="project" value="InterPro"/>
</dbReference>
<dbReference type="PROSITE" id="PS50104">
    <property type="entry name" value="TIR"/>
    <property type="match status" value="1"/>
</dbReference>
<evidence type="ECO:0000256" key="1">
    <source>
        <dbReference type="SAM" id="Coils"/>
    </source>
</evidence>
<dbReference type="SMART" id="SM00255">
    <property type="entry name" value="TIR"/>
    <property type="match status" value="1"/>
</dbReference>
<dbReference type="SUPFAM" id="SSF52200">
    <property type="entry name" value="Toll/Interleukin receptor TIR domain"/>
    <property type="match status" value="1"/>
</dbReference>
<reference evidence="3 4" key="1">
    <citation type="submission" date="2011-11" db="EMBL/GenBank/DDBJ databases">
        <title>The Genome Sequence of Myroides odoratimimus CIP 101113.</title>
        <authorList>
            <person name="Earl A."/>
            <person name="Ward D."/>
            <person name="Feldgarden M."/>
            <person name="Gevers D."/>
            <person name="Huys G."/>
            <person name="Young S.K."/>
            <person name="Zeng Q."/>
            <person name="Gargeya S."/>
            <person name="Fitzgerald M."/>
            <person name="Haas B."/>
            <person name="Abouelleil A."/>
            <person name="Alvarado L."/>
            <person name="Arachchi H.M."/>
            <person name="Berlin A."/>
            <person name="Brown A."/>
            <person name="Chapman S.B."/>
            <person name="Chen Z."/>
            <person name="Dunbar C."/>
            <person name="Freedman E."/>
            <person name="Gearin G."/>
            <person name="Goldberg J."/>
            <person name="Griggs A."/>
            <person name="Gujja S."/>
            <person name="Heiman D."/>
            <person name="Howarth C."/>
            <person name="Larson L."/>
            <person name="Lui A."/>
            <person name="MacDonald P.J.P."/>
            <person name="Montmayeur A."/>
            <person name="Murphy C."/>
            <person name="Neiman D."/>
            <person name="Pearson M."/>
            <person name="Priest M."/>
            <person name="Roberts A."/>
            <person name="Saif S."/>
            <person name="Shea T."/>
            <person name="Shenoy N."/>
            <person name="Sisk P."/>
            <person name="Stolte C."/>
            <person name="Sykes S."/>
            <person name="Wortman J."/>
            <person name="Nusbaum C."/>
            <person name="Birren B."/>
        </authorList>
    </citation>
    <scope>NUCLEOTIDE SEQUENCE [LARGE SCALE GENOMIC DNA]</scope>
    <source>
        <strain evidence="3 4">CIP 101113</strain>
    </source>
</reference>
<keyword evidence="1" id="KW-0175">Coiled coil</keyword>
<dbReference type="InterPro" id="IPR000157">
    <property type="entry name" value="TIR_dom"/>
</dbReference>
<dbReference type="Gene3D" id="3.40.50.10140">
    <property type="entry name" value="Toll/interleukin-1 receptor homology (TIR) domain"/>
    <property type="match status" value="1"/>
</dbReference>
<feature type="coiled-coil region" evidence="1">
    <location>
        <begin position="61"/>
        <end position="178"/>
    </location>
</feature>